<dbReference type="Gene3D" id="1.10.10.60">
    <property type="entry name" value="Homeodomain-like"/>
    <property type="match status" value="1"/>
</dbReference>
<dbReference type="GO" id="GO:0003700">
    <property type="term" value="F:DNA-binding transcription factor activity"/>
    <property type="evidence" value="ECO:0007669"/>
    <property type="project" value="InterPro"/>
</dbReference>
<reference evidence="5 6" key="1">
    <citation type="submission" date="2014-02" db="EMBL/GenBank/DDBJ databases">
        <title>The small core and large imbalanced accessory genome model reveals a collaborative survival strategy of Sorangium cellulosum strains in nature.</title>
        <authorList>
            <person name="Han K."/>
            <person name="Peng R."/>
            <person name="Blom J."/>
            <person name="Li Y.-Z."/>
        </authorList>
    </citation>
    <scope>NUCLEOTIDE SEQUENCE [LARGE SCALE GENOMIC DNA]</scope>
    <source>
        <strain evidence="5 6">So0008-312</strain>
    </source>
</reference>
<dbReference type="PANTHER" id="PTHR47894:SF1">
    <property type="entry name" value="HTH-TYPE TRANSCRIPTIONAL REGULATOR VQSM"/>
    <property type="match status" value="1"/>
</dbReference>
<dbReference type="AlphaFoldDB" id="A0A150QJA4"/>
<feature type="domain" description="HTH araC/xylS-type" evidence="4">
    <location>
        <begin position="228"/>
        <end position="330"/>
    </location>
</feature>
<protein>
    <recommendedName>
        <fullName evidence="4">HTH araC/xylS-type domain-containing protein</fullName>
    </recommendedName>
</protein>
<organism evidence="5 6">
    <name type="scientific">Sorangium cellulosum</name>
    <name type="common">Polyangium cellulosum</name>
    <dbReference type="NCBI Taxonomy" id="56"/>
    <lineage>
        <taxon>Bacteria</taxon>
        <taxon>Pseudomonadati</taxon>
        <taxon>Myxococcota</taxon>
        <taxon>Polyangia</taxon>
        <taxon>Polyangiales</taxon>
        <taxon>Polyangiaceae</taxon>
        <taxon>Sorangium</taxon>
    </lineage>
</organism>
<dbReference type="Proteomes" id="UP000075260">
    <property type="component" value="Unassembled WGS sequence"/>
</dbReference>
<keyword evidence="2" id="KW-0238">DNA-binding</keyword>
<name>A0A150QJA4_SORCE</name>
<evidence type="ECO:0000256" key="2">
    <source>
        <dbReference type="ARBA" id="ARBA00023125"/>
    </source>
</evidence>
<dbReference type="Pfam" id="PF12833">
    <property type="entry name" value="HTH_18"/>
    <property type="match status" value="1"/>
</dbReference>
<evidence type="ECO:0000313" key="6">
    <source>
        <dbReference type="Proteomes" id="UP000075260"/>
    </source>
</evidence>
<evidence type="ECO:0000259" key="4">
    <source>
        <dbReference type="PROSITE" id="PS01124"/>
    </source>
</evidence>
<sequence length="331" mass="35964">MRPTGCIKALRLCVLIASRAGVDPREALAVAEVDPALLEDPTARVPHDTVARAWTCIPELARDPAFGLHAAELLVGQLFDVVDFVTAQCATVREAIGCVLRYQRLIHDALDVRLTVDGARARISQRFAGAVAPPQLSSFILGLWVLRARDLTGVPFAPHRVTFAHPAPADRGEYDRLLGVPLVFGADENAVLFDAAFLDTPTQRADPALGAVLRRHADELLARLPAEPSVRGALERHLVEALGRGVPDVAAAARALGMSARTLQRRLGDEGESYKSVLDEARRKLAVAHMRERGRTISEVAFLLGFSEVSAFSRAFRRWTGHSPAAYRRSA</sequence>
<dbReference type="PANTHER" id="PTHR47894">
    <property type="entry name" value="HTH-TYPE TRANSCRIPTIONAL REGULATOR GADX"/>
    <property type="match status" value="1"/>
</dbReference>
<dbReference type="OrthoDB" id="9816010at2"/>
<dbReference type="GO" id="GO:0000976">
    <property type="term" value="F:transcription cis-regulatory region binding"/>
    <property type="evidence" value="ECO:0007669"/>
    <property type="project" value="TreeGrafter"/>
</dbReference>
<accession>A0A150QJA4</accession>
<dbReference type="Pfam" id="PF12625">
    <property type="entry name" value="Arabinose_bd"/>
    <property type="match status" value="1"/>
</dbReference>
<gene>
    <name evidence="5" type="ORF">BE15_26475</name>
</gene>
<evidence type="ECO:0000256" key="3">
    <source>
        <dbReference type="ARBA" id="ARBA00023163"/>
    </source>
</evidence>
<dbReference type="EMBL" id="JEMA01000598">
    <property type="protein sequence ID" value="KYF68030.1"/>
    <property type="molecule type" value="Genomic_DNA"/>
</dbReference>
<proteinExistence type="predicted"/>
<dbReference type="PRINTS" id="PR00032">
    <property type="entry name" value="HTHARAC"/>
</dbReference>
<dbReference type="InterPro" id="IPR020449">
    <property type="entry name" value="Tscrpt_reg_AraC-type_HTH"/>
</dbReference>
<dbReference type="GO" id="GO:0005829">
    <property type="term" value="C:cytosol"/>
    <property type="evidence" value="ECO:0007669"/>
    <property type="project" value="TreeGrafter"/>
</dbReference>
<comment type="caution">
    <text evidence="5">The sequence shown here is derived from an EMBL/GenBank/DDBJ whole genome shotgun (WGS) entry which is preliminary data.</text>
</comment>
<dbReference type="InterPro" id="IPR009057">
    <property type="entry name" value="Homeodomain-like_sf"/>
</dbReference>
<keyword evidence="3" id="KW-0804">Transcription</keyword>
<keyword evidence="1" id="KW-0805">Transcription regulation</keyword>
<evidence type="ECO:0000256" key="1">
    <source>
        <dbReference type="ARBA" id="ARBA00023015"/>
    </source>
</evidence>
<dbReference type="InterPro" id="IPR018060">
    <property type="entry name" value="HTH_AraC"/>
</dbReference>
<dbReference type="SUPFAM" id="SSF46689">
    <property type="entry name" value="Homeodomain-like"/>
    <property type="match status" value="1"/>
</dbReference>
<dbReference type="SMART" id="SM00342">
    <property type="entry name" value="HTH_ARAC"/>
    <property type="match status" value="1"/>
</dbReference>
<dbReference type="PROSITE" id="PS01124">
    <property type="entry name" value="HTH_ARAC_FAMILY_2"/>
    <property type="match status" value="1"/>
</dbReference>
<dbReference type="InterPro" id="IPR032687">
    <property type="entry name" value="AraC-type_N"/>
</dbReference>
<dbReference type="RefSeq" id="WP_061609398.1">
    <property type="nucleotide sequence ID" value="NZ_JEMA01000598.1"/>
</dbReference>
<evidence type="ECO:0000313" key="5">
    <source>
        <dbReference type="EMBL" id="KYF68030.1"/>
    </source>
</evidence>